<evidence type="ECO:0000256" key="1">
    <source>
        <dbReference type="ARBA" id="ARBA00004429"/>
    </source>
</evidence>
<evidence type="ECO:0000313" key="12">
    <source>
        <dbReference type="Proteomes" id="UP000192902"/>
    </source>
</evidence>
<feature type="transmembrane region" description="Helical" evidence="9">
    <location>
        <begin position="144"/>
        <end position="163"/>
    </location>
</feature>
<feature type="transmembrane region" description="Helical" evidence="9">
    <location>
        <begin position="95"/>
        <end position="115"/>
    </location>
</feature>
<evidence type="ECO:0000256" key="6">
    <source>
        <dbReference type="ARBA" id="ARBA00022970"/>
    </source>
</evidence>
<keyword evidence="6" id="KW-0029">Amino-acid transport</keyword>
<evidence type="ECO:0000256" key="2">
    <source>
        <dbReference type="ARBA" id="ARBA00010072"/>
    </source>
</evidence>
<dbReference type="Proteomes" id="UP000192902">
    <property type="component" value="Chromosome"/>
</dbReference>
<evidence type="ECO:0000256" key="7">
    <source>
        <dbReference type="ARBA" id="ARBA00022989"/>
    </source>
</evidence>
<dbReference type="Pfam" id="PF00528">
    <property type="entry name" value="BPD_transp_1"/>
    <property type="match status" value="1"/>
</dbReference>
<dbReference type="eggNOG" id="COG0765">
    <property type="taxonomic scope" value="Bacteria"/>
</dbReference>
<evidence type="ECO:0000256" key="8">
    <source>
        <dbReference type="ARBA" id="ARBA00023136"/>
    </source>
</evidence>
<comment type="subcellular location">
    <subcellularLocation>
        <location evidence="1">Cell inner membrane</location>
        <topology evidence="1">Multi-pass membrane protein</topology>
    </subcellularLocation>
    <subcellularLocation>
        <location evidence="9">Cell membrane</location>
        <topology evidence="9">Multi-pass membrane protein</topology>
    </subcellularLocation>
</comment>
<comment type="similarity">
    <text evidence="2">Belongs to the binding-protein-dependent transport system permease family. HisMQ subfamily.</text>
</comment>
<evidence type="ECO:0000313" key="11">
    <source>
        <dbReference type="EMBL" id="ARJ56675.1"/>
    </source>
</evidence>
<feature type="transmembrane region" description="Helical" evidence="9">
    <location>
        <begin position="196"/>
        <end position="215"/>
    </location>
</feature>
<keyword evidence="8 9" id="KW-0472">Membrane</keyword>
<evidence type="ECO:0000259" key="10">
    <source>
        <dbReference type="PROSITE" id="PS50928"/>
    </source>
</evidence>
<dbReference type="NCBIfam" id="TIGR01726">
    <property type="entry name" value="HEQRo_perm_3TM"/>
    <property type="match status" value="1"/>
</dbReference>
<evidence type="ECO:0000256" key="3">
    <source>
        <dbReference type="ARBA" id="ARBA00022448"/>
    </source>
</evidence>
<dbReference type="RefSeq" id="WP_027305485.1">
    <property type="nucleotide sequence ID" value="NZ_CP020867.1"/>
</dbReference>
<dbReference type="AlphaFoldDB" id="A0A1W6BX67"/>
<keyword evidence="5 9" id="KW-0812">Transmembrane</keyword>
<dbReference type="SUPFAM" id="SSF161098">
    <property type="entry name" value="MetI-like"/>
    <property type="match status" value="1"/>
</dbReference>
<accession>A0A1W6BX67</accession>
<dbReference type="STRING" id="1121267.CCUN_1074"/>
<evidence type="ECO:0000256" key="9">
    <source>
        <dbReference type="RuleBase" id="RU363032"/>
    </source>
</evidence>
<dbReference type="GO" id="GO:0006865">
    <property type="term" value="P:amino acid transport"/>
    <property type="evidence" value="ECO:0007669"/>
    <property type="project" value="UniProtKB-KW"/>
</dbReference>
<feature type="transmembrane region" description="Helical" evidence="9">
    <location>
        <begin position="20"/>
        <end position="42"/>
    </location>
</feature>
<dbReference type="InterPro" id="IPR035906">
    <property type="entry name" value="MetI-like_sf"/>
</dbReference>
<sequence length="230" mass="26489">MFDFAYFYHTAQSLLPGLPISFLIASFSFCTGGLLGLIFALIRVYKFPFLNQIVILYVSFFRGTPLLVQLFMFFYGIPIFLKSLNFNFNFALIDAIYYALVVFSLYASAYLTEIFRSALLAVDKGQIEAAYSVGMNNFQTLRRIILPQAFMITLPNLLNFFILQIKNTALASIITVPDLMGLADIEAGRSSKFLEVYLMAAIMYWILCMILEFIFSKIEKYFEKFRKSYH</sequence>
<keyword evidence="7 9" id="KW-1133">Transmembrane helix</keyword>
<dbReference type="CDD" id="cd06261">
    <property type="entry name" value="TM_PBP2"/>
    <property type="match status" value="1"/>
</dbReference>
<dbReference type="PROSITE" id="PS50928">
    <property type="entry name" value="ABC_TM1"/>
    <property type="match status" value="1"/>
</dbReference>
<dbReference type="Gene3D" id="1.10.3720.10">
    <property type="entry name" value="MetI-like"/>
    <property type="match status" value="1"/>
</dbReference>
<dbReference type="GO" id="GO:0022857">
    <property type="term" value="F:transmembrane transporter activity"/>
    <property type="evidence" value="ECO:0007669"/>
    <property type="project" value="InterPro"/>
</dbReference>
<evidence type="ECO:0000256" key="5">
    <source>
        <dbReference type="ARBA" id="ARBA00022692"/>
    </source>
</evidence>
<keyword evidence="3 9" id="KW-0813">Transport</keyword>
<reference evidence="11 12" key="1">
    <citation type="submission" date="2017-04" db="EMBL/GenBank/DDBJ databases">
        <title>Complete genome sequence of the Campylobacter cuniculorum type strain LMG24588.</title>
        <authorList>
            <person name="Miller W.G."/>
            <person name="Yee E."/>
            <person name="Revez J."/>
            <person name="Bono J.L."/>
            <person name="Rossi M."/>
        </authorList>
    </citation>
    <scope>NUCLEOTIDE SEQUENCE [LARGE SCALE GENOMIC DNA]</scope>
    <source>
        <strain evidence="11 12">LMG 24588</strain>
    </source>
</reference>
<dbReference type="InterPro" id="IPR000515">
    <property type="entry name" value="MetI-like"/>
</dbReference>
<dbReference type="KEGG" id="ccun:CCUN_1074"/>
<dbReference type="PANTHER" id="PTHR30614">
    <property type="entry name" value="MEMBRANE COMPONENT OF AMINO ACID ABC TRANSPORTER"/>
    <property type="match status" value="1"/>
</dbReference>
<dbReference type="PANTHER" id="PTHR30614:SF0">
    <property type="entry name" value="L-CYSTINE TRANSPORT SYSTEM PERMEASE PROTEIN TCYL"/>
    <property type="match status" value="1"/>
</dbReference>
<proteinExistence type="inferred from homology"/>
<dbReference type="OrthoDB" id="3181282at2"/>
<gene>
    <name evidence="11" type="ORF">CCUN_1074</name>
</gene>
<protein>
    <submittedName>
        <fullName evidence="11">Putative amino acid ABC transporter, permease protein</fullName>
    </submittedName>
</protein>
<feature type="transmembrane region" description="Helical" evidence="9">
    <location>
        <begin position="54"/>
        <end position="75"/>
    </location>
</feature>
<dbReference type="InterPro" id="IPR010065">
    <property type="entry name" value="AA_ABC_transptr_permease_3TM"/>
</dbReference>
<feature type="domain" description="ABC transmembrane type-1" evidence="10">
    <location>
        <begin position="18"/>
        <end position="215"/>
    </location>
</feature>
<dbReference type="GO" id="GO:0043190">
    <property type="term" value="C:ATP-binding cassette (ABC) transporter complex"/>
    <property type="evidence" value="ECO:0007669"/>
    <property type="project" value="InterPro"/>
</dbReference>
<dbReference type="EMBL" id="CP020867">
    <property type="protein sequence ID" value="ARJ56675.1"/>
    <property type="molecule type" value="Genomic_DNA"/>
</dbReference>
<name>A0A1W6BX67_9BACT</name>
<organism evidence="11 12">
    <name type="scientific">Campylobacter cuniculorum DSM 23162 = LMG 24588</name>
    <dbReference type="NCBI Taxonomy" id="1121267"/>
    <lineage>
        <taxon>Bacteria</taxon>
        <taxon>Pseudomonadati</taxon>
        <taxon>Campylobacterota</taxon>
        <taxon>Epsilonproteobacteria</taxon>
        <taxon>Campylobacterales</taxon>
        <taxon>Campylobacteraceae</taxon>
        <taxon>Campylobacter</taxon>
    </lineage>
</organism>
<keyword evidence="4" id="KW-1003">Cell membrane</keyword>
<dbReference type="InterPro" id="IPR043429">
    <property type="entry name" value="ArtM/GltK/GlnP/TcyL/YhdX-like"/>
</dbReference>
<evidence type="ECO:0000256" key="4">
    <source>
        <dbReference type="ARBA" id="ARBA00022475"/>
    </source>
</evidence>